<dbReference type="Gene3D" id="1.10.3710.10">
    <property type="entry name" value="DNA polymerase III clamp loader subunits, C-terminal domain"/>
    <property type="match status" value="1"/>
</dbReference>
<dbReference type="CDD" id="cd18139">
    <property type="entry name" value="HLD_clamp_RarA"/>
    <property type="match status" value="1"/>
</dbReference>
<comment type="similarity">
    <text evidence="2">Belongs to the AAA ATPase family. RarA/MGS1/WRNIP1 subfamily.</text>
</comment>
<dbReference type="RefSeq" id="WP_068259650.1">
    <property type="nucleotide sequence ID" value="NZ_LWSK01000011.1"/>
</dbReference>
<dbReference type="PANTHER" id="PTHR13779:SF7">
    <property type="entry name" value="ATPASE WRNIP1"/>
    <property type="match status" value="1"/>
</dbReference>
<keyword evidence="5" id="KW-0067">ATP-binding</keyword>
<dbReference type="InterPro" id="IPR032423">
    <property type="entry name" value="AAA_assoc_2"/>
</dbReference>
<dbReference type="FunFam" id="3.40.50.300:FF:000345">
    <property type="entry name" value="AAA family ATPase"/>
    <property type="match status" value="1"/>
</dbReference>
<evidence type="ECO:0000313" key="8">
    <source>
        <dbReference type="Proteomes" id="UP000322699"/>
    </source>
</evidence>
<dbReference type="Proteomes" id="UP000322699">
    <property type="component" value="Unassembled WGS sequence"/>
</dbReference>
<dbReference type="GO" id="GO:0005524">
    <property type="term" value="F:ATP binding"/>
    <property type="evidence" value="ECO:0007669"/>
    <property type="project" value="UniProtKB-KW"/>
</dbReference>
<dbReference type="OrthoDB" id="9778364at2"/>
<dbReference type="CDD" id="cd00009">
    <property type="entry name" value="AAA"/>
    <property type="match status" value="1"/>
</dbReference>
<dbReference type="InterPro" id="IPR008824">
    <property type="entry name" value="RuvB-like_N"/>
</dbReference>
<keyword evidence="8" id="KW-1185">Reference proteome</keyword>
<dbReference type="Gene3D" id="1.20.272.10">
    <property type="match status" value="1"/>
</dbReference>
<feature type="domain" description="AAA+ ATPase" evidence="6">
    <location>
        <begin position="55"/>
        <end position="172"/>
    </location>
</feature>
<dbReference type="FunFam" id="1.20.272.10:FF:000001">
    <property type="entry name" value="Putative AAA family ATPase"/>
    <property type="match status" value="1"/>
</dbReference>
<dbReference type="InterPro" id="IPR008921">
    <property type="entry name" value="DNA_pol3_clamp-load_cplx_C"/>
</dbReference>
<comment type="function">
    <text evidence="1">DNA-dependent ATPase that plays important roles in cellular responses to stalled DNA replication processes.</text>
</comment>
<dbReference type="FunFam" id="1.10.8.60:FF:000029">
    <property type="entry name" value="Replication-associated recombination protein A"/>
    <property type="match status" value="1"/>
</dbReference>
<dbReference type="SUPFAM" id="SSF48019">
    <property type="entry name" value="post-AAA+ oligomerization domain-like"/>
    <property type="match status" value="1"/>
</dbReference>
<reference evidence="7 8" key="1">
    <citation type="submission" date="2019-08" db="EMBL/GenBank/DDBJ databases">
        <title>Deep-cultivation of Planctomycetes and their phenomic and genomic characterization uncovers novel biology.</title>
        <authorList>
            <person name="Wiegand S."/>
            <person name="Jogler M."/>
            <person name="Boedeker C."/>
            <person name="Pinto D."/>
            <person name="Vollmers J."/>
            <person name="Rivas-Marin E."/>
            <person name="Kohn T."/>
            <person name="Peeters S.H."/>
            <person name="Heuer A."/>
            <person name="Rast P."/>
            <person name="Oberbeckmann S."/>
            <person name="Bunk B."/>
            <person name="Jeske O."/>
            <person name="Meyerdierks A."/>
            <person name="Storesund J.E."/>
            <person name="Kallscheuer N."/>
            <person name="Luecker S."/>
            <person name="Lage O.M."/>
            <person name="Pohl T."/>
            <person name="Merkel B.J."/>
            <person name="Hornburger P."/>
            <person name="Mueller R.-W."/>
            <person name="Bruemmer F."/>
            <person name="Labrenz M."/>
            <person name="Spormann A.M."/>
            <person name="Op Den Camp H."/>
            <person name="Overmann J."/>
            <person name="Amann R."/>
            <person name="Jetten M.S.M."/>
            <person name="Mascher T."/>
            <person name="Medema M.H."/>
            <person name="Devos D.P."/>
            <person name="Kaster A.-K."/>
            <person name="Ovreas L."/>
            <person name="Rohde M."/>
            <person name="Galperin M.Y."/>
            <person name="Jogler C."/>
        </authorList>
    </citation>
    <scope>NUCLEOTIDE SEQUENCE [LARGE SCALE GENOMIC DNA]</scope>
    <source>
        <strain evidence="7 8">LF1</strain>
    </source>
</reference>
<dbReference type="GO" id="GO:0000731">
    <property type="term" value="P:DNA synthesis involved in DNA repair"/>
    <property type="evidence" value="ECO:0007669"/>
    <property type="project" value="TreeGrafter"/>
</dbReference>
<dbReference type="GO" id="GO:0006261">
    <property type="term" value="P:DNA-templated DNA replication"/>
    <property type="evidence" value="ECO:0007669"/>
    <property type="project" value="TreeGrafter"/>
</dbReference>
<dbReference type="SMART" id="SM00382">
    <property type="entry name" value="AAA"/>
    <property type="match status" value="1"/>
</dbReference>
<dbReference type="GO" id="GO:0009378">
    <property type="term" value="F:four-way junction helicase activity"/>
    <property type="evidence" value="ECO:0007669"/>
    <property type="project" value="InterPro"/>
</dbReference>
<dbReference type="GO" id="GO:0003677">
    <property type="term" value="F:DNA binding"/>
    <property type="evidence" value="ECO:0007669"/>
    <property type="project" value="InterPro"/>
</dbReference>
<dbReference type="Pfam" id="PF05496">
    <property type="entry name" value="RuvB_N"/>
    <property type="match status" value="1"/>
</dbReference>
<accession>A0A5B1CRQ1</accession>
<dbReference type="GO" id="GO:0008047">
    <property type="term" value="F:enzyme activator activity"/>
    <property type="evidence" value="ECO:0007669"/>
    <property type="project" value="TreeGrafter"/>
</dbReference>
<sequence>MDQSASLFEDAEQQNLLQVEPLAARMRPRTLSEYVGQQHLLSEGKLLRRMIDAGRLGSILLSGPPGTGKTTLAHLIASETGSQLKMLSAVSSGVKDVREVLAWADDTIRSGGKRPLLFIDEIHRFSKSQQDALLPDVEAGVVSLIGATTSNPFFAINAALLSRSQLFQLESLSETEIAGLLERAIADSDRGLGGQLSKQSVSVAEDAITFLAQACEGDARRALSALEIAVLSAKPNSVVSREVVQESLGSRIGGYDGTGDDHYDLISAMIKSIRGSDTDAAIYWLARMLEGGEDIRFLCRRLVILASEDIGNADPQALSLAVAAMQACEFVGLPEAQLTLSQAVAYLSLAPKSNAATVAIGAAKKDVREQKLVAVPKHLREAHYKGAAELGHGVEYQSSHHADDGIGNQHYGVDRTYYQPVDRGFEQELRKRIDDIRSRRAD</sequence>
<dbReference type="Pfam" id="PF12002">
    <property type="entry name" value="MgsA_C"/>
    <property type="match status" value="1"/>
</dbReference>
<evidence type="ECO:0000256" key="3">
    <source>
        <dbReference type="ARBA" id="ARBA00020776"/>
    </source>
</evidence>
<comment type="caution">
    <text evidence="7">The sequence shown here is derived from an EMBL/GenBank/DDBJ whole genome shotgun (WGS) entry which is preliminary data.</text>
</comment>
<dbReference type="SUPFAM" id="SSF52540">
    <property type="entry name" value="P-loop containing nucleoside triphosphate hydrolases"/>
    <property type="match status" value="1"/>
</dbReference>
<dbReference type="PANTHER" id="PTHR13779">
    <property type="entry name" value="WERNER HELICASE-INTERACTING PROTEIN 1 FAMILY MEMBER"/>
    <property type="match status" value="1"/>
</dbReference>
<dbReference type="InterPro" id="IPR027417">
    <property type="entry name" value="P-loop_NTPase"/>
</dbReference>
<evidence type="ECO:0000259" key="6">
    <source>
        <dbReference type="SMART" id="SM00382"/>
    </source>
</evidence>
<evidence type="ECO:0000256" key="2">
    <source>
        <dbReference type="ARBA" id="ARBA00008959"/>
    </source>
</evidence>
<dbReference type="Pfam" id="PF16193">
    <property type="entry name" value="AAA_assoc_2"/>
    <property type="match status" value="1"/>
</dbReference>
<gene>
    <name evidence="7" type="primary">rarA</name>
    <name evidence="7" type="ORF">LF1_48840</name>
</gene>
<protein>
    <recommendedName>
        <fullName evidence="3">Replication-associated recombination protein A</fullName>
    </recommendedName>
</protein>
<evidence type="ECO:0000256" key="1">
    <source>
        <dbReference type="ARBA" id="ARBA00002393"/>
    </source>
</evidence>
<dbReference type="Gene3D" id="3.40.50.300">
    <property type="entry name" value="P-loop containing nucleotide triphosphate hydrolases"/>
    <property type="match status" value="1"/>
</dbReference>
<dbReference type="GO" id="GO:0017116">
    <property type="term" value="F:single-stranded DNA helicase activity"/>
    <property type="evidence" value="ECO:0007669"/>
    <property type="project" value="TreeGrafter"/>
</dbReference>
<dbReference type="InterPro" id="IPR003593">
    <property type="entry name" value="AAA+_ATPase"/>
</dbReference>
<dbReference type="InterPro" id="IPR051314">
    <property type="entry name" value="AAA_ATPase_RarA/MGS1/WRNIP1"/>
</dbReference>
<name>A0A5B1CRQ1_9BACT</name>
<proteinExistence type="inferred from homology"/>
<dbReference type="AlphaFoldDB" id="A0A5B1CRQ1"/>
<keyword evidence="4" id="KW-0547">Nucleotide-binding</keyword>
<dbReference type="Gene3D" id="1.10.8.60">
    <property type="match status" value="1"/>
</dbReference>
<evidence type="ECO:0000313" key="7">
    <source>
        <dbReference type="EMBL" id="KAA1262320.1"/>
    </source>
</evidence>
<evidence type="ECO:0000256" key="5">
    <source>
        <dbReference type="ARBA" id="ARBA00022840"/>
    </source>
</evidence>
<evidence type="ECO:0000256" key="4">
    <source>
        <dbReference type="ARBA" id="ARBA00022741"/>
    </source>
</evidence>
<organism evidence="7 8">
    <name type="scientific">Rubripirellula obstinata</name>
    <dbReference type="NCBI Taxonomy" id="406547"/>
    <lineage>
        <taxon>Bacteria</taxon>
        <taxon>Pseudomonadati</taxon>
        <taxon>Planctomycetota</taxon>
        <taxon>Planctomycetia</taxon>
        <taxon>Pirellulales</taxon>
        <taxon>Pirellulaceae</taxon>
        <taxon>Rubripirellula</taxon>
    </lineage>
</organism>
<dbReference type="InterPro" id="IPR021886">
    <property type="entry name" value="MgsA_C"/>
</dbReference>
<dbReference type="EMBL" id="VRLW01000001">
    <property type="protein sequence ID" value="KAA1262320.1"/>
    <property type="molecule type" value="Genomic_DNA"/>
</dbReference>
<dbReference type="GO" id="GO:0006310">
    <property type="term" value="P:DNA recombination"/>
    <property type="evidence" value="ECO:0007669"/>
    <property type="project" value="InterPro"/>
</dbReference>